<dbReference type="STRING" id="1385520.N802_11500"/>
<dbReference type="SMART" id="SM00530">
    <property type="entry name" value="HTH_XRE"/>
    <property type="match status" value="1"/>
</dbReference>
<dbReference type="eggNOG" id="ENOG50329PW">
    <property type="taxonomic scope" value="Bacteria"/>
</dbReference>
<keyword evidence="2" id="KW-0238">DNA-binding</keyword>
<dbReference type="SUPFAM" id="SSF47413">
    <property type="entry name" value="lambda repressor-like DNA-binding domains"/>
    <property type="match status" value="1"/>
</dbReference>
<dbReference type="Pfam" id="PF01381">
    <property type="entry name" value="HTH_3"/>
    <property type="match status" value="1"/>
</dbReference>
<dbReference type="RefSeq" id="WP_245614010.1">
    <property type="nucleotide sequence ID" value="NZ_AVPJ01000032.1"/>
</dbReference>
<dbReference type="Proteomes" id="UP000030002">
    <property type="component" value="Unassembled WGS sequence"/>
</dbReference>
<name>A0A0A0IY26_9MICO</name>
<dbReference type="Gene3D" id="1.10.260.40">
    <property type="entry name" value="lambda repressor-like DNA-binding domains"/>
    <property type="match status" value="1"/>
</dbReference>
<proteinExistence type="predicted"/>
<reference evidence="2 3" key="1">
    <citation type="submission" date="2013-08" db="EMBL/GenBank/DDBJ databases">
        <title>The genome sequence of Knoellia sinensis.</title>
        <authorList>
            <person name="Zhu W."/>
            <person name="Wang G."/>
        </authorList>
    </citation>
    <scope>NUCLEOTIDE SEQUENCE [LARGE SCALE GENOMIC DNA]</scope>
    <source>
        <strain evidence="2 3">KCTC 19936</strain>
    </source>
</reference>
<evidence type="ECO:0000259" key="1">
    <source>
        <dbReference type="PROSITE" id="PS50943"/>
    </source>
</evidence>
<evidence type="ECO:0000313" key="3">
    <source>
        <dbReference type="Proteomes" id="UP000030002"/>
    </source>
</evidence>
<evidence type="ECO:0000313" key="2">
    <source>
        <dbReference type="EMBL" id="KGN29688.1"/>
    </source>
</evidence>
<dbReference type="EMBL" id="AVPJ01000032">
    <property type="protein sequence ID" value="KGN29688.1"/>
    <property type="molecule type" value="Genomic_DNA"/>
</dbReference>
<comment type="caution">
    <text evidence="2">The sequence shown here is derived from an EMBL/GenBank/DDBJ whole genome shotgun (WGS) entry which is preliminary data.</text>
</comment>
<dbReference type="AlphaFoldDB" id="A0A0A0IY26"/>
<dbReference type="InterPro" id="IPR010982">
    <property type="entry name" value="Lambda_DNA-bd_dom_sf"/>
</dbReference>
<accession>A0A0A0IY26</accession>
<dbReference type="CDD" id="cd00093">
    <property type="entry name" value="HTH_XRE"/>
    <property type="match status" value="1"/>
</dbReference>
<dbReference type="PROSITE" id="PS50943">
    <property type="entry name" value="HTH_CROC1"/>
    <property type="match status" value="1"/>
</dbReference>
<organism evidence="2 3">
    <name type="scientific">Knoellia sinensis KCTC 19936</name>
    <dbReference type="NCBI Taxonomy" id="1385520"/>
    <lineage>
        <taxon>Bacteria</taxon>
        <taxon>Bacillati</taxon>
        <taxon>Actinomycetota</taxon>
        <taxon>Actinomycetes</taxon>
        <taxon>Micrococcales</taxon>
        <taxon>Intrasporangiaceae</taxon>
        <taxon>Knoellia</taxon>
    </lineage>
</organism>
<dbReference type="GO" id="GO:0003677">
    <property type="term" value="F:DNA binding"/>
    <property type="evidence" value="ECO:0007669"/>
    <property type="project" value="UniProtKB-KW"/>
</dbReference>
<dbReference type="InterPro" id="IPR001387">
    <property type="entry name" value="Cro/C1-type_HTH"/>
</dbReference>
<sequence length="170" mass="19671">MRGDLLDQVMSETGTTQSRLSRLSGVHQPSISQFVSGRTELSDDMLGRLLECTGYQLEVTRRSLQPDLTRSERRSWQLHQQLSLELSPQTLEDWIPHIESRLEHLRTRITGQPHTRNLERWIRLVHDRDVPGIRRILNGLDRGSIEMREVSPLGGLLSDEERLQTSRSSR</sequence>
<feature type="domain" description="HTH cro/C1-type" evidence="1">
    <location>
        <begin position="16"/>
        <end position="64"/>
    </location>
</feature>
<keyword evidence="3" id="KW-1185">Reference proteome</keyword>
<gene>
    <name evidence="2" type="ORF">N802_11500</name>
</gene>
<protein>
    <submittedName>
        <fullName evidence="2">DNA-binding protein</fullName>
    </submittedName>
</protein>